<keyword evidence="1" id="KW-0805">Transcription regulation</keyword>
<feature type="region of interest" description="Disordered" evidence="4">
    <location>
        <begin position="244"/>
        <end position="280"/>
    </location>
</feature>
<dbReference type="SMART" id="SM00346">
    <property type="entry name" value="HTH_ICLR"/>
    <property type="match status" value="1"/>
</dbReference>
<evidence type="ECO:0000259" key="5">
    <source>
        <dbReference type="PROSITE" id="PS51077"/>
    </source>
</evidence>
<dbReference type="PANTHER" id="PTHR30136">
    <property type="entry name" value="HELIX-TURN-HELIX TRANSCRIPTIONAL REGULATOR, ICLR FAMILY"/>
    <property type="match status" value="1"/>
</dbReference>
<evidence type="ECO:0000256" key="3">
    <source>
        <dbReference type="ARBA" id="ARBA00023163"/>
    </source>
</evidence>
<keyword evidence="2 7" id="KW-0238">DNA-binding</keyword>
<dbReference type="InterPro" id="IPR036390">
    <property type="entry name" value="WH_DNA-bd_sf"/>
</dbReference>
<dbReference type="InterPro" id="IPR014757">
    <property type="entry name" value="Tscrpt_reg_IclR_C"/>
</dbReference>
<evidence type="ECO:0000313" key="7">
    <source>
        <dbReference type="EMBL" id="NYI98725.1"/>
    </source>
</evidence>
<feature type="domain" description="IclR-ED" evidence="6">
    <location>
        <begin position="62"/>
        <end position="245"/>
    </location>
</feature>
<protein>
    <submittedName>
        <fullName evidence="7">DNA-binding IclR family transcriptional regulator</fullName>
    </submittedName>
</protein>
<comment type="caution">
    <text evidence="7">The sequence shown here is derived from an EMBL/GenBank/DDBJ whole genome shotgun (WGS) entry which is preliminary data.</text>
</comment>
<dbReference type="PANTHER" id="PTHR30136:SF24">
    <property type="entry name" value="HTH-TYPE TRANSCRIPTIONAL REPRESSOR ALLR"/>
    <property type="match status" value="1"/>
</dbReference>
<proteinExistence type="predicted"/>
<dbReference type="InterPro" id="IPR050707">
    <property type="entry name" value="HTH_MetabolicPath_Reg"/>
</dbReference>
<evidence type="ECO:0000259" key="6">
    <source>
        <dbReference type="PROSITE" id="PS51078"/>
    </source>
</evidence>
<name>A0A853BVF0_9ACTN</name>
<dbReference type="RefSeq" id="WP_179769819.1">
    <property type="nucleotide sequence ID" value="NZ_JACCFO010000001.1"/>
</dbReference>
<sequence length="280" mass="29477">MSSSVERALRILVELAGGPATISEIGRRLDVHRTTSLRLLRTLEEERFVRRMADGRYRIGPRMTTLAQAALEGLDVRAAAAGHLRALGDACGHTVHLAALEGDGVVYLDKVESRHAVRMYSRVGASAPLHATAVGKVILADMAPAERDNVLGPPPFRRCTPNTRTGRAELDADLAAVARQGWAVDDFEHEEFIHCVAAPVRDASGAVAAAVSVSAPRVVVDRPDLLALVPRLTAAAAAISEELGWPPAGRGASEPPAPAPTPAAMPAAPAEDQTSRPESG</sequence>
<dbReference type="AlphaFoldDB" id="A0A853BVF0"/>
<dbReference type="SUPFAM" id="SSF46785">
    <property type="entry name" value="Winged helix' DNA-binding domain"/>
    <property type="match status" value="1"/>
</dbReference>
<keyword evidence="8" id="KW-1185">Reference proteome</keyword>
<keyword evidence="3" id="KW-0804">Transcription</keyword>
<feature type="domain" description="HTH iclR-type" evidence="5">
    <location>
        <begin position="2"/>
        <end position="61"/>
    </location>
</feature>
<dbReference type="GO" id="GO:0003677">
    <property type="term" value="F:DNA binding"/>
    <property type="evidence" value="ECO:0007669"/>
    <property type="project" value="UniProtKB-KW"/>
</dbReference>
<dbReference type="Pfam" id="PF01614">
    <property type="entry name" value="IclR_C"/>
    <property type="match status" value="1"/>
</dbReference>
<evidence type="ECO:0000313" key="8">
    <source>
        <dbReference type="Proteomes" id="UP000575985"/>
    </source>
</evidence>
<dbReference type="InterPro" id="IPR005471">
    <property type="entry name" value="Tscrpt_reg_IclR_N"/>
</dbReference>
<evidence type="ECO:0000256" key="1">
    <source>
        <dbReference type="ARBA" id="ARBA00023015"/>
    </source>
</evidence>
<organism evidence="7 8">
    <name type="scientific">Streptomonospora nanhaiensis</name>
    <dbReference type="NCBI Taxonomy" id="1323731"/>
    <lineage>
        <taxon>Bacteria</taxon>
        <taxon>Bacillati</taxon>
        <taxon>Actinomycetota</taxon>
        <taxon>Actinomycetes</taxon>
        <taxon>Streptosporangiales</taxon>
        <taxon>Nocardiopsidaceae</taxon>
        <taxon>Streptomonospora</taxon>
    </lineage>
</organism>
<gene>
    <name evidence="7" type="ORF">HNR12_005002</name>
</gene>
<dbReference type="Gene3D" id="3.30.450.40">
    <property type="match status" value="1"/>
</dbReference>
<dbReference type="PROSITE" id="PS51077">
    <property type="entry name" value="HTH_ICLR"/>
    <property type="match status" value="1"/>
</dbReference>
<dbReference type="EMBL" id="JACCFO010000001">
    <property type="protein sequence ID" value="NYI98725.1"/>
    <property type="molecule type" value="Genomic_DNA"/>
</dbReference>
<dbReference type="Proteomes" id="UP000575985">
    <property type="component" value="Unassembled WGS sequence"/>
</dbReference>
<dbReference type="CDD" id="cd00090">
    <property type="entry name" value="HTH_ARSR"/>
    <property type="match status" value="1"/>
</dbReference>
<dbReference type="PROSITE" id="PS51078">
    <property type="entry name" value="ICLR_ED"/>
    <property type="match status" value="1"/>
</dbReference>
<reference evidence="7 8" key="1">
    <citation type="submission" date="2020-07" db="EMBL/GenBank/DDBJ databases">
        <title>Sequencing the genomes of 1000 actinobacteria strains.</title>
        <authorList>
            <person name="Klenk H.-P."/>
        </authorList>
    </citation>
    <scope>NUCLEOTIDE SEQUENCE [LARGE SCALE GENOMIC DNA]</scope>
    <source>
        <strain evidence="7 8">DSM 45927</strain>
    </source>
</reference>
<evidence type="ECO:0000256" key="4">
    <source>
        <dbReference type="SAM" id="MobiDB-lite"/>
    </source>
</evidence>
<dbReference type="SUPFAM" id="SSF55781">
    <property type="entry name" value="GAF domain-like"/>
    <property type="match status" value="1"/>
</dbReference>
<dbReference type="Pfam" id="PF25213">
    <property type="entry name" value="HVO_A0261_N"/>
    <property type="match status" value="1"/>
</dbReference>
<dbReference type="GO" id="GO:0045892">
    <property type="term" value="P:negative regulation of DNA-templated transcription"/>
    <property type="evidence" value="ECO:0007669"/>
    <property type="project" value="TreeGrafter"/>
</dbReference>
<dbReference type="InterPro" id="IPR036388">
    <property type="entry name" value="WH-like_DNA-bd_sf"/>
</dbReference>
<evidence type="ECO:0000256" key="2">
    <source>
        <dbReference type="ARBA" id="ARBA00023125"/>
    </source>
</evidence>
<dbReference type="Gene3D" id="1.10.10.10">
    <property type="entry name" value="Winged helix-like DNA-binding domain superfamily/Winged helix DNA-binding domain"/>
    <property type="match status" value="1"/>
</dbReference>
<dbReference type="InterPro" id="IPR011991">
    <property type="entry name" value="ArsR-like_HTH"/>
</dbReference>
<accession>A0A853BVF0</accession>
<dbReference type="GO" id="GO:0003700">
    <property type="term" value="F:DNA-binding transcription factor activity"/>
    <property type="evidence" value="ECO:0007669"/>
    <property type="project" value="TreeGrafter"/>
</dbReference>
<dbReference type="InterPro" id="IPR029016">
    <property type="entry name" value="GAF-like_dom_sf"/>
</dbReference>
<dbReference type="InterPro" id="IPR057527">
    <property type="entry name" value="HVO_A0261-like_N"/>
</dbReference>